<dbReference type="EMBL" id="JFYO01000005">
    <property type="protein sequence ID" value="EZP27761.1"/>
    <property type="molecule type" value="Genomic_DNA"/>
</dbReference>
<name>A0A031FU98_9MICO</name>
<accession>A0A031FU98</accession>
<dbReference type="AlphaFoldDB" id="A0A031FU98"/>
<evidence type="ECO:0000313" key="1">
    <source>
        <dbReference type="EMBL" id="EZP27761.1"/>
    </source>
</evidence>
<sequence length="150" mass="17480">MQTFVPFSDLARGMAALDTKRLGKQRVETLQVMRALTIRDYGWRHHPAVAMWRGHRAALMVYQDLTVDEWVRRGFADTTRASTLATLDEIPEDGAEYRSGTVRMPPWFGREDVHRSHRSNLLRKDLEYYRAQGFDDPDDLPYVWPKAEKA</sequence>
<dbReference type="RefSeq" id="WP_036311369.1">
    <property type="nucleotide sequence ID" value="NZ_JFYO01000005.1"/>
</dbReference>
<dbReference type="NCBIfam" id="NF038085">
    <property type="entry name" value="MSMEG_6728_fam"/>
    <property type="match status" value="1"/>
</dbReference>
<evidence type="ECO:0008006" key="3">
    <source>
        <dbReference type="Google" id="ProtNLM"/>
    </source>
</evidence>
<reference evidence="1 2" key="1">
    <citation type="submission" date="2014-03" db="EMBL/GenBank/DDBJ databases">
        <title>Draft Genome Sequences of 13 Willow Endophytes.</title>
        <authorList>
            <person name="Gan H.Y."/>
            <person name="Gan H.M."/>
            <person name="Savka M.A."/>
            <person name="Hudson A.O."/>
        </authorList>
    </citation>
    <scope>NUCLEOTIDE SEQUENCE [LARGE SCALE GENOMIC DNA]</scope>
    <source>
        <strain evidence="1 2">RIT293</strain>
    </source>
</reference>
<dbReference type="OrthoDB" id="5513015at2"/>
<dbReference type="Proteomes" id="UP000024001">
    <property type="component" value="Unassembled WGS sequence"/>
</dbReference>
<dbReference type="eggNOG" id="ENOG5030CNA">
    <property type="taxonomic scope" value="Bacteria"/>
</dbReference>
<dbReference type="PATRIC" id="fig|273677.3.peg.1736"/>
<organism evidence="1 2">
    <name type="scientific">Microbacterium oleivorans</name>
    <dbReference type="NCBI Taxonomy" id="273677"/>
    <lineage>
        <taxon>Bacteria</taxon>
        <taxon>Bacillati</taxon>
        <taxon>Actinomycetota</taxon>
        <taxon>Actinomycetes</taxon>
        <taxon>Micrococcales</taxon>
        <taxon>Microbacteriaceae</taxon>
        <taxon>Microbacterium</taxon>
    </lineage>
</organism>
<keyword evidence="2" id="KW-1185">Reference proteome</keyword>
<dbReference type="InterPro" id="IPR004260">
    <property type="entry name" value="Pyr-dimer_DNA_glycosylase"/>
</dbReference>
<evidence type="ECO:0000313" key="2">
    <source>
        <dbReference type="Proteomes" id="UP000024001"/>
    </source>
</evidence>
<proteinExistence type="predicted"/>
<gene>
    <name evidence="1" type="ORF">BW34_01753</name>
</gene>
<protein>
    <recommendedName>
        <fullName evidence="3">Cytoplasmic protein</fullName>
    </recommendedName>
</protein>
<comment type="caution">
    <text evidence="1">The sequence shown here is derived from an EMBL/GenBank/DDBJ whole genome shotgun (WGS) entry which is preliminary data.</text>
</comment>
<dbReference type="Pfam" id="PF03013">
    <property type="entry name" value="Pyr_excise"/>
    <property type="match status" value="1"/>
</dbReference>